<dbReference type="AlphaFoldDB" id="X1AA17"/>
<protein>
    <recommendedName>
        <fullName evidence="1">Peptidase C-terminal archaeal/bacterial domain-containing protein</fullName>
    </recommendedName>
</protein>
<gene>
    <name evidence="2" type="ORF">S01H4_15451</name>
</gene>
<name>X1AA17_9ZZZZ</name>
<proteinExistence type="predicted"/>
<dbReference type="InterPro" id="IPR007280">
    <property type="entry name" value="Peptidase_C_arc/bac"/>
</dbReference>
<feature type="non-terminal residue" evidence="2">
    <location>
        <position position="1"/>
    </location>
</feature>
<evidence type="ECO:0000313" key="2">
    <source>
        <dbReference type="EMBL" id="GAG69518.1"/>
    </source>
</evidence>
<evidence type="ECO:0000259" key="1">
    <source>
        <dbReference type="Pfam" id="PF04151"/>
    </source>
</evidence>
<dbReference type="EMBL" id="BART01006772">
    <property type="protein sequence ID" value="GAG69518.1"/>
    <property type="molecule type" value="Genomic_DNA"/>
</dbReference>
<dbReference type="Pfam" id="PF04151">
    <property type="entry name" value="PPC"/>
    <property type="match status" value="1"/>
</dbReference>
<feature type="domain" description="Peptidase C-terminal archaeal/bacterial" evidence="1">
    <location>
        <begin position="321"/>
        <end position="387"/>
    </location>
</feature>
<sequence length="416" mass="49043">IRVNLGYFDMNYRKYMKIGVSIIFLLLIFTSCFSLINLTKNNNLLEENKLSLSAPNDDWLEDNDDYWNASWTTLSFYPNLTIVGSDEDWFRVYLNPGDTIDINIYFNNSEGDLELELYDPIDSITSRTGSYTPTNHEFISFIADISGDWRIRIYHKFGNTNVTYNFDFWITPYNDWMEPNNDFWTAAGIGPGFYYDLKVVDFDNDWFQIFLNPGNIIDISIFFNHSEGDLQLELYDPSYSQRAGSYSMDKDEFISFTTDMPGDWRIRVFHMYGNSTVNYDLDIWLNITTSSDDWAEENDDFWSARWVDPNYYSGLKIVGSDADWFRFYLNPGDTIDVSIIFDHTEGDLQLELFDPSYIQRMGSYSVDNDEYITYTADVPGDWRIRVYHLYGNTDVYYELDIWLNVLIDDVYEENMK</sequence>
<accession>X1AA17</accession>
<comment type="caution">
    <text evidence="2">The sequence shown here is derived from an EMBL/GenBank/DDBJ whole genome shotgun (WGS) entry which is preliminary data.</text>
</comment>
<reference evidence="2" key="1">
    <citation type="journal article" date="2014" name="Front. Microbiol.">
        <title>High frequency of phylogenetically diverse reductive dehalogenase-homologous genes in deep subseafloor sedimentary metagenomes.</title>
        <authorList>
            <person name="Kawai M."/>
            <person name="Futagami T."/>
            <person name="Toyoda A."/>
            <person name="Takaki Y."/>
            <person name="Nishi S."/>
            <person name="Hori S."/>
            <person name="Arai W."/>
            <person name="Tsubouchi T."/>
            <person name="Morono Y."/>
            <person name="Uchiyama I."/>
            <person name="Ito T."/>
            <person name="Fujiyama A."/>
            <person name="Inagaki F."/>
            <person name="Takami H."/>
        </authorList>
    </citation>
    <scope>NUCLEOTIDE SEQUENCE</scope>
    <source>
        <strain evidence="2">Expedition CK06-06</strain>
    </source>
</reference>
<dbReference type="Gene3D" id="2.60.120.380">
    <property type="match status" value="3"/>
</dbReference>
<organism evidence="2">
    <name type="scientific">marine sediment metagenome</name>
    <dbReference type="NCBI Taxonomy" id="412755"/>
    <lineage>
        <taxon>unclassified sequences</taxon>
        <taxon>metagenomes</taxon>
        <taxon>ecological metagenomes</taxon>
    </lineage>
</organism>